<dbReference type="SUPFAM" id="SSF63817">
    <property type="entry name" value="Sortase"/>
    <property type="match status" value="1"/>
</dbReference>
<dbReference type="EMBL" id="CP138359">
    <property type="protein sequence ID" value="WPF80781.1"/>
    <property type="molecule type" value="Genomic_DNA"/>
</dbReference>
<evidence type="ECO:0000256" key="1">
    <source>
        <dbReference type="ARBA" id="ARBA00022801"/>
    </source>
</evidence>
<dbReference type="NCBIfam" id="NF033745">
    <property type="entry name" value="class_C_sortase"/>
    <property type="match status" value="1"/>
</dbReference>
<dbReference type="Gene3D" id="2.40.260.10">
    <property type="entry name" value="Sortase"/>
    <property type="match status" value="1"/>
</dbReference>
<gene>
    <name evidence="4" type="ORF">SANBI_002010</name>
</gene>
<dbReference type="Pfam" id="PF04203">
    <property type="entry name" value="Sortase"/>
    <property type="match status" value="1"/>
</dbReference>
<organism evidence="4 5">
    <name type="scientific">Sanguibacter biliveldensis</name>
    <dbReference type="NCBI Taxonomy" id="3030830"/>
    <lineage>
        <taxon>Bacteria</taxon>
        <taxon>Bacillati</taxon>
        <taxon>Actinomycetota</taxon>
        <taxon>Actinomycetes</taxon>
        <taxon>Micrococcales</taxon>
        <taxon>Sanguibacteraceae</taxon>
        <taxon>Sanguibacter</taxon>
    </lineage>
</organism>
<name>A0AAF0Z5L9_9MICO</name>
<feature type="active site" description="Proton donor/acceptor" evidence="2">
    <location>
        <position position="195"/>
    </location>
</feature>
<dbReference type="NCBIfam" id="TIGR01076">
    <property type="entry name" value="sortase_fam"/>
    <property type="match status" value="1"/>
</dbReference>
<dbReference type="Proteomes" id="UP001304340">
    <property type="component" value="Chromosome"/>
</dbReference>
<accession>A0AAF0Z5L9</accession>
<reference evidence="5" key="1">
    <citation type="submission" date="2023-11" db="EMBL/GenBank/DDBJ databases">
        <authorList>
            <person name="Helweg L.P."/>
            <person name="Kiel A."/>
            <person name="Hitz F."/>
            <person name="Ruckert-Reed C."/>
            <person name="Busche T."/>
            <person name="Kaltschmidt B."/>
            <person name="Kaltschmidt C."/>
        </authorList>
    </citation>
    <scope>NUCLEOTIDE SEQUENCE [LARGE SCALE GENOMIC DNA]</scope>
    <source>
        <strain evidence="5">4.1</strain>
    </source>
</reference>
<keyword evidence="5" id="KW-1185">Reference proteome</keyword>
<evidence type="ECO:0000313" key="5">
    <source>
        <dbReference type="Proteomes" id="UP001304340"/>
    </source>
</evidence>
<evidence type="ECO:0000256" key="2">
    <source>
        <dbReference type="PIRSR" id="PIRSR605754-1"/>
    </source>
</evidence>
<dbReference type="InterPro" id="IPR005754">
    <property type="entry name" value="Sortase"/>
</dbReference>
<feature type="region of interest" description="Disordered" evidence="3">
    <location>
        <begin position="79"/>
        <end position="133"/>
    </location>
</feature>
<keyword evidence="1" id="KW-0378">Hydrolase</keyword>
<evidence type="ECO:0000256" key="3">
    <source>
        <dbReference type="SAM" id="MobiDB-lite"/>
    </source>
</evidence>
<evidence type="ECO:0000313" key="4">
    <source>
        <dbReference type="EMBL" id="WPF80781.1"/>
    </source>
</evidence>
<feature type="active site" description="Acyl-thioester intermediate" evidence="2">
    <location>
        <position position="257"/>
    </location>
</feature>
<proteinExistence type="predicted"/>
<dbReference type="KEGG" id="sbil:SANBI_002010"/>
<dbReference type="CDD" id="cd05827">
    <property type="entry name" value="Sortase_C"/>
    <property type="match status" value="1"/>
</dbReference>
<dbReference type="RefSeq" id="WP_319154638.1">
    <property type="nucleotide sequence ID" value="NZ_CP138359.1"/>
</dbReference>
<dbReference type="AlphaFoldDB" id="A0AAF0Z5L9"/>
<dbReference type="GO" id="GO:0016787">
    <property type="term" value="F:hydrolase activity"/>
    <property type="evidence" value="ECO:0007669"/>
    <property type="project" value="UniProtKB-KW"/>
</dbReference>
<protein>
    <submittedName>
        <fullName evidence="4">Class C sortase</fullName>
    </submittedName>
</protein>
<feature type="region of interest" description="Disordered" evidence="3">
    <location>
        <begin position="327"/>
        <end position="349"/>
    </location>
</feature>
<feature type="compositionally biased region" description="Low complexity" evidence="3">
    <location>
        <begin position="112"/>
        <end position="122"/>
    </location>
</feature>
<dbReference type="InterPro" id="IPR042002">
    <property type="entry name" value="Sortase_C"/>
</dbReference>
<dbReference type="InterPro" id="IPR023365">
    <property type="entry name" value="Sortase_dom-sf"/>
</dbReference>
<sequence length="349" mass="36411">MVVRRSLVALLAVAGASVLLYPSAGNWFSDRAHAAEVSGYTETVDSLPAGERSEILDRAHDYNRSLATDRIEDPYGLAAATAAAPARESEQESGGPETTGASGDPAAPDPAAPDQTATGPADSASPSDGTRLGYLDQLRLGSSDTMARLRIPTIGASLPVFHGTSDETLERGVGHLQGSALPVGGAGTNSVLTGHSGIPQSRLFTDLHDLVAGDVVTVEVVGETLTYRVERIATVLPTETDLLQPVPGADLLTLVTCTPIGVNTHRLLVQAHRVDEADLPAAVIVAGAAGAGFPWWGLVWSGALTWGLWFAVRPAALTRAGAVGRHRVPARGGRRGSALRRRRRPSQVR</sequence>